<dbReference type="Proteomes" id="UP000190867">
    <property type="component" value="Unassembled WGS sequence"/>
</dbReference>
<comment type="function">
    <text evidence="9">Essential cell division protein. May link together the upstream cell division proteins, which are predominantly cytoplasmic, with the downstream cell division proteins, which are predominantly periplasmic. May control correct divisome assembly.</text>
</comment>
<keyword evidence="3 9" id="KW-0997">Cell inner membrane</keyword>
<evidence type="ECO:0000256" key="7">
    <source>
        <dbReference type="ARBA" id="ARBA00023136"/>
    </source>
</evidence>
<keyword evidence="5 9" id="KW-0812">Transmembrane</keyword>
<comment type="similarity">
    <text evidence="9">Belongs to the FtsQ/DivIB family. FtsQ subfamily.</text>
</comment>
<dbReference type="OrthoDB" id="9790370at2"/>
<comment type="caution">
    <text evidence="11">The sequence shown here is derived from an EMBL/GenBank/DDBJ whole genome shotgun (WGS) entry which is preliminary data.</text>
</comment>
<dbReference type="GO" id="GO:0005886">
    <property type="term" value="C:plasma membrane"/>
    <property type="evidence" value="ECO:0007669"/>
    <property type="project" value="UniProtKB-SubCell"/>
</dbReference>
<feature type="domain" description="POTRA" evidence="10">
    <location>
        <begin position="68"/>
        <end position="138"/>
    </location>
</feature>
<dbReference type="GO" id="GO:0090529">
    <property type="term" value="P:cell septum assembly"/>
    <property type="evidence" value="ECO:0007669"/>
    <property type="project" value="InterPro"/>
</dbReference>
<gene>
    <name evidence="9" type="primary">ftsQ</name>
    <name evidence="11" type="ORF">B0187_08345</name>
</gene>
<evidence type="ECO:0000256" key="6">
    <source>
        <dbReference type="ARBA" id="ARBA00022989"/>
    </source>
</evidence>
<evidence type="ECO:0000259" key="10">
    <source>
        <dbReference type="PROSITE" id="PS51779"/>
    </source>
</evidence>
<dbReference type="InterPro" id="IPR034746">
    <property type="entry name" value="POTRA"/>
</dbReference>
<evidence type="ECO:0000256" key="1">
    <source>
        <dbReference type="ARBA" id="ARBA00004370"/>
    </source>
</evidence>
<evidence type="ECO:0000256" key="2">
    <source>
        <dbReference type="ARBA" id="ARBA00022475"/>
    </source>
</evidence>
<accession>A0A1T0ARQ5</accession>
<evidence type="ECO:0000256" key="3">
    <source>
        <dbReference type="ARBA" id="ARBA00022519"/>
    </source>
</evidence>
<dbReference type="STRING" id="734.B0187_08345"/>
<dbReference type="PANTHER" id="PTHR35851">
    <property type="entry name" value="CELL DIVISION PROTEIN FTSQ"/>
    <property type="match status" value="1"/>
</dbReference>
<dbReference type="GO" id="GO:0043093">
    <property type="term" value="P:FtsZ-dependent cytokinesis"/>
    <property type="evidence" value="ECO:0007669"/>
    <property type="project" value="UniProtKB-UniRule"/>
</dbReference>
<dbReference type="InterPro" id="IPR026579">
    <property type="entry name" value="FtsQ"/>
</dbReference>
<organism evidence="11 12">
    <name type="scientific">Haemophilus paracuniculus</name>
    <dbReference type="NCBI Taxonomy" id="734"/>
    <lineage>
        <taxon>Bacteria</taxon>
        <taxon>Pseudomonadati</taxon>
        <taxon>Pseudomonadota</taxon>
        <taxon>Gammaproteobacteria</taxon>
        <taxon>Pasteurellales</taxon>
        <taxon>Pasteurellaceae</taxon>
        <taxon>Haemophilus</taxon>
    </lineage>
</organism>
<comment type="subunit">
    <text evidence="9">Part of a complex composed of FtsB, FtsL and FtsQ.</text>
</comment>
<dbReference type="PANTHER" id="PTHR35851:SF1">
    <property type="entry name" value="CELL DIVISION PROTEIN FTSQ"/>
    <property type="match status" value="1"/>
</dbReference>
<comment type="subcellular location">
    <subcellularLocation>
        <location evidence="9">Cell inner membrane</location>
        <topology evidence="9">Single-pass type II membrane protein</topology>
    </subcellularLocation>
    <subcellularLocation>
        <location evidence="1">Membrane</location>
    </subcellularLocation>
    <text evidence="9">Localizes to the division septum.</text>
</comment>
<dbReference type="EMBL" id="MUYA01000012">
    <property type="protein sequence ID" value="OOR98446.1"/>
    <property type="molecule type" value="Genomic_DNA"/>
</dbReference>
<evidence type="ECO:0000256" key="9">
    <source>
        <dbReference type="HAMAP-Rule" id="MF_00911"/>
    </source>
</evidence>
<evidence type="ECO:0000256" key="8">
    <source>
        <dbReference type="ARBA" id="ARBA00023306"/>
    </source>
</evidence>
<dbReference type="Gene3D" id="3.10.20.310">
    <property type="entry name" value="membrane protein fhac"/>
    <property type="match status" value="1"/>
</dbReference>
<sequence length="268" mass="30424">MFGFLRPKVSAKVKKPKGVRDEAYEAITNFISPSRKTVVKFLAIVISGLLLSGLYYNWQTIAEKLDSGAIRSYALTNKPRFTTNADLREALSAEPALKGYFSQNIKEIEDKLLAMPWVKNVVVRKIWPDRLSISLSEHYPVAIWNKDKFLSAQGDVFSLPAGRFNAFKLPIMFGPDEKSKDALAAWEKIGTELKNRGLELVALTIDERDSWQITLANDIKLRLGKGNWVDKIDRFMLVYPAIEIPQGQRLDYVDLRYKHGVAVGFRSE</sequence>
<name>A0A1T0ARQ5_9PAST</name>
<dbReference type="HAMAP" id="MF_00911">
    <property type="entry name" value="FtsQ_subfam"/>
    <property type="match status" value="1"/>
</dbReference>
<dbReference type="InterPro" id="IPR045335">
    <property type="entry name" value="FtsQ_C_sf"/>
</dbReference>
<keyword evidence="7 9" id="KW-0472">Membrane</keyword>
<keyword evidence="12" id="KW-1185">Reference proteome</keyword>
<keyword evidence="4 9" id="KW-0132">Cell division</keyword>
<evidence type="ECO:0000313" key="11">
    <source>
        <dbReference type="EMBL" id="OOR98446.1"/>
    </source>
</evidence>
<evidence type="ECO:0000256" key="4">
    <source>
        <dbReference type="ARBA" id="ARBA00022618"/>
    </source>
</evidence>
<dbReference type="RefSeq" id="WP_078237407.1">
    <property type="nucleotide sequence ID" value="NZ_MUYA01000012.1"/>
</dbReference>
<dbReference type="Pfam" id="PF08478">
    <property type="entry name" value="POTRA_1"/>
    <property type="match status" value="1"/>
</dbReference>
<dbReference type="InterPro" id="IPR005548">
    <property type="entry name" value="Cell_div_FtsQ/DivIB_C"/>
</dbReference>
<dbReference type="GO" id="GO:0032153">
    <property type="term" value="C:cell division site"/>
    <property type="evidence" value="ECO:0007669"/>
    <property type="project" value="UniProtKB-UniRule"/>
</dbReference>
<dbReference type="AlphaFoldDB" id="A0A1T0ARQ5"/>
<dbReference type="InterPro" id="IPR013685">
    <property type="entry name" value="POTRA_FtsQ_type"/>
</dbReference>
<protein>
    <recommendedName>
        <fullName evidence="9">Cell division protein FtsQ</fullName>
    </recommendedName>
</protein>
<reference evidence="11 12" key="1">
    <citation type="submission" date="2017-02" db="EMBL/GenBank/DDBJ databases">
        <title>Draft genome sequence of Haemophilus paracuniculus CCUG 43573 type strain.</title>
        <authorList>
            <person name="Engstrom-Jakobsson H."/>
            <person name="Salva-Serra F."/>
            <person name="Thorell K."/>
            <person name="Gonzales-Siles L."/>
            <person name="Karlsson R."/>
            <person name="Boulund F."/>
            <person name="Engstrand L."/>
            <person name="Kristiansson E."/>
            <person name="Moore E."/>
        </authorList>
    </citation>
    <scope>NUCLEOTIDE SEQUENCE [LARGE SCALE GENOMIC DNA]</scope>
    <source>
        <strain evidence="11 12">CCUG 43573</strain>
    </source>
</reference>
<keyword evidence="8 9" id="KW-0131">Cell cycle</keyword>
<evidence type="ECO:0000256" key="5">
    <source>
        <dbReference type="ARBA" id="ARBA00022692"/>
    </source>
</evidence>
<dbReference type="PROSITE" id="PS51779">
    <property type="entry name" value="POTRA"/>
    <property type="match status" value="1"/>
</dbReference>
<dbReference type="Pfam" id="PF03799">
    <property type="entry name" value="FtsQ_DivIB_C"/>
    <property type="match status" value="1"/>
</dbReference>
<evidence type="ECO:0000313" key="12">
    <source>
        <dbReference type="Proteomes" id="UP000190867"/>
    </source>
</evidence>
<keyword evidence="2 9" id="KW-1003">Cell membrane</keyword>
<dbReference type="Gene3D" id="3.40.50.11690">
    <property type="entry name" value="Cell division protein FtsQ/DivIB"/>
    <property type="match status" value="1"/>
</dbReference>
<proteinExistence type="inferred from homology"/>
<keyword evidence="6 9" id="KW-1133">Transmembrane helix</keyword>